<dbReference type="AlphaFoldDB" id="A0A2Z2I2I7"/>
<evidence type="ECO:0000313" key="2">
    <source>
        <dbReference type="Proteomes" id="UP000250088"/>
    </source>
</evidence>
<keyword evidence="2" id="KW-1185">Reference proteome</keyword>
<dbReference type="KEGG" id="naj:B1756_16070"/>
<protein>
    <recommendedName>
        <fullName evidence="3">PhiH1 repressor</fullName>
    </recommendedName>
</protein>
<gene>
    <name evidence="1" type="ORF">B1756_16070</name>
</gene>
<dbReference type="InterPro" id="IPR036388">
    <property type="entry name" value="WH-like_DNA-bd_sf"/>
</dbReference>
<evidence type="ECO:0008006" key="3">
    <source>
        <dbReference type="Google" id="ProtNLM"/>
    </source>
</evidence>
<reference evidence="2" key="1">
    <citation type="submission" date="2017-02" db="EMBL/GenBank/DDBJ databases">
        <title>Natronthermophilus aegyptiacus gen. nov.,sp. nov., an aerobic, extremely halophilic alkalithermophilic archaeon isolated from the athalassohaline Wadi An Natrun, Egypt.</title>
        <authorList>
            <person name="Zhao B."/>
        </authorList>
    </citation>
    <scope>NUCLEOTIDE SEQUENCE [LARGE SCALE GENOMIC DNA]</scope>
    <source>
        <strain evidence="2">JW/NM-HA 15</strain>
    </source>
</reference>
<evidence type="ECO:0000313" key="1">
    <source>
        <dbReference type="EMBL" id="ARS91098.1"/>
    </source>
</evidence>
<dbReference type="Gene3D" id="1.10.10.10">
    <property type="entry name" value="Winged helix-like DNA-binding domain superfamily/Winged helix DNA-binding domain"/>
    <property type="match status" value="1"/>
</dbReference>
<accession>A0A2Z2I2I7</accession>
<sequence>MNREDESRLMSESDSDLPEWAIPLDVDILEEMRSEDVFAPEHIVEADICRGPQAAHRCRQLADHGLLTKHMTGVYDLTDLGEQVLEGERSLAEIDPEDE</sequence>
<organism evidence="1 2">
    <name type="scientific">Natrarchaeobaculum aegyptiacum</name>
    <dbReference type="NCBI Taxonomy" id="745377"/>
    <lineage>
        <taxon>Archaea</taxon>
        <taxon>Methanobacteriati</taxon>
        <taxon>Methanobacteriota</taxon>
        <taxon>Stenosarchaea group</taxon>
        <taxon>Halobacteria</taxon>
        <taxon>Halobacteriales</taxon>
        <taxon>Natrialbaceae</taxon>
        <taxon>Natrarchaeobaculum</taxon>
    </lineage>
</organism>
<name>A0A2Z2I2I7_9EURY</name>
<dbReference type="EMBL" id="CP019893">
    <property type="protein sequence ID" value="ARS91098.1"/>
    <property type="molecule type" value="Genomic_DNA"/>
</dbReference>
<dbReference type="Proteomes" id="UP000250088">
    <property type="component" value="Chromosome"/>
</dbReference>
<proteinExistence type="predicted"/>